<dbReference type="EMBL" id="JAKXMK010000056">
    <property type="protein sequence ID" value="MCH6172104.1"/>
    <property type="molecule type" value="Genomic_DNA"/>
</dbReference>
<dbReference type="PANTHER" id="PTHR42718:SF9">
    <property type="entry name" value="MAJOR FACILITATOR SUPERFAMILY MULTIDRUG TRANSPORTER MFSC"/>
    <property type="match status" value="1"/>
</dbReference>
<organism evidence="8 9">
    <name type="scientific">Pseudonocardia alaniniphila</name>
    <dbReference type="NCBI Taxonomy" id="75291"/>
    <lineage>
        <taxon>Bacteria</taxon>
        <taxon>Bacillati</taxon>
        <taxon>Actinomycetota</taxon>
        <taxon>Actinomycetes</taxon>
        <taxon>Pseudonocardiales</taxon>
        <taxon>Pseudonocardiaceae</taxon>
        <taxon>Pseudonocardia</taxon>
    </lineage>
</organism>
<dbReference type="Proteomes" id="UP001299970">
    <property type="component" value="Unassembled WGS sequence"/>
</dbReference>
<dbReference type="PANTHER" id="PTHR42718">
    <property type="entry name" value="MAJOR FACILITATOR SUPERFAMILY MULTIDRUG TRANSPORTER MFSC"/>
    <property type="match status" value="1"/>
</dbReference>
<dbReference type="InterPro" id="IPR036259">
    <property type="entry name" value="MFS_trans_sf"/>
</dbReference>
<keyword evidence="2" id="KW-0813">Transport</keyword>
<sequence length="504" mass="50798">MGIAVPDAGPATRRTWPLSVAMCMCVALVVGMVSAINLAIPSLAASELHPGATELLWVVDGYVVVFACLLVPAGAVADRFGRKGTLLCGMAIFAGGTAVCAVAPTVAVLICGRVIAGVGAAATLPTTLALLVGSVDAGQRPRQIAVWASMTGVAAVLGNVGGGAAVQYGSWRALFAAVVPLALVALAAAARVAPRQPHHRRRISVRSSLLFTGGCVALLYGLASVAASGVASAEVLAGLGAAALFLGIWTVRERHAEHPLLDPRLFTIPAVRAGTLGMAVVFIGMFGLMYVNGQYLQYAKGYSVLDAGLRLLPMAAALWIAPRATLPVFRRLGSPATVGLGLTTLAAGLIGASFVGPATPYPWYAVCIVLIAGGCGTATPPLSGGIMAALPPDRAGTGSGLQSVARELGSALGVAVVGSVLNARFTALLPPALRTPDAPSTVAAAHQRTTDAAVLHDVAAAFTTAMSTGLRTAAAVVVVLGIAVVAWLPRTAVDNGEATRLRVG</sequence>
<dbReference type="InterPro" id="IPR011701">
    <property type="entry name" value="MFS"/>
</dbReference>
<comment type="subcellular location">
    <subcellularLocation>
        <location evidence="1">Cell membrane</location>
        <topology evidence="1">Multi-pass membrane protein</topology>
    </subcellularLocation>
</comment>
<evidence type="ECO:0000313" key="8">
    <source>
        <dbReference type="EMBL" id="MCH6172104.1"/>
    </source>
</evidence>
<feature type="transmembrane region" description="Helical" evidence="6">
    <location>
        <begin position="84"/>
        <end position="108"/>
    </location>
</feature>
<keyword evidence="5 6" id="KW-0472">Membrane</keyword>
<dbReference type="Gene3D" id="1.20.1250.20">
    <property type="entry name" value="MFS general substrate transporter like domains"/>
    <property type="match status" value="2"/>
</dbReference>
<dbReference type="CDD" id="cd17321">
    <property type="entry name" value="MFS_MMR_MDR_like"/>
    <property type="match status" value="1"/>
</dbReference>
<dbReference type="PROSITE" id="PS00216">
    <property type="entry name" value="SUGAR_TRANSPORT_1"/>
    <property type="match status" value="1"/>
</dbReference>
<feature type="transmembrane region" description="Helical" evidence="6">
    <location>
        <begin position="270"/>
        <end position="291"/>
    </location>
</feature>
<evidence type="ECO:0000256" key="3">
    <source>
        <dbReference type="ARBA" id="ARBA00022692"/>
    </source>
</evidence>
<gene>
    <name evidence="8" type="ORF">MMF94_41030</name>
</gene>
<evidence type="ECO:0000256" key="5">
    <source>
        <dbReference type="ARBA" id="ARBA00023136"/>
    </source>
</evidence>
<feature type="transmembrane region" description="Helical" evidence="6">
    <location>
        <begin position="311"/>
        <end position="329"/>
    </location>
</feature>
<accession>A0ABS9TU65</accession>
<comment type="caution">
    <text evidence="8">The sequence shown here is derived from an EMBL/GenBank/DDBJ whole genome shotgun (WGS) entry which is preliminary data.</text>
</comment>
<dbReference type="SUPFAM" id="SSF103473">
    <property type="entry name" value="MFS general substrate transporter"/>
    <property type="match status" value="1"/>
</dbReference>
<dbReference type="InterPro" id="IPR005829">
    <property type="entry name" value="Sugar_transporter_CS"/>
</dbReference>
<evidence type="ECO:0000313" key="9">
    <source>
        <dbReference type="Proteomes" id="UP001299970"/>
    </source>
</evidence>
<feature type="transmembrane region" description="Helical" evidence="6">
    <location>
        <begin position="20"/>
        <end position="43"/>
    </location>
</feature>
<name>A0ABS9TU65_9PSEU</name>
<dbReference type="PROSITE" id="PS50850">
    <property type="entry name" value="MFS"/>
    <property type="match status" value="1"/>
</dbReference>
<keyword evidence="4 6" id="KW-1133">Transmembrane helix</keyword>
<feature type="transmembrane region" description="Helical" evidence="6">
    <location>
        <begin position="144"/>
        <end position="165"/>
    </location>
</feature>
<feature type="transmembrane region" description="Helical" evidence="6">
    <location>
        <begin position="114"/>
        <end position="132"/>
    </location>
</feature>
<feature type="transmembrane region" description="Helical" evidence="6">
    <location>
        <begin position="361"/>
        <end position="379"/>
    </location>
</feature>
<dbReference type="RefSeq" id="WP_241042911.1">
    <property type="nucleotide sequence ID" value="NZ_BAAAJF010000028.1"/>
</dbReference>
<dbReference type="Pfam" id="PF07690">
    <property type="entry name" value="MFS_1"/>
    <property type="match status" value="1"/>
</dbReference>
<protein>
    <submittedName>
        <fullName evidence="8">MFS transporter</fullName>
    </submittedName>
</protein>
<feature type="domain" description="Major facilitator superfamily (MFS) profile" evidence="7">
    <location>
        <begin position="1"/>
        <end position="492"/>
    </location>
</feature>
<dbReference type="InterPro" id="IPR020846">
    <property type="entry name" value="MFS_dom"/>
</dbReference>
<keyword evidence="3 6" id="KW-0812">Transmembrane</keyword>
<evidence type="ECO:0000256" key="2">
    <source>
        <dbReference type="ARBA" id="ARBA00022448"/>
    </source>
</evidence>
<feature type="transmembrane region" description="Helical" evidence="6">
    <location>
        <begin position="336"/>
        <end position="355"/>
    </location>
</feature>
<feature type="transmembrane region" description="Helical" evidence="6">
    <location>
        <begin position="55"/>
        <end position="77"/>
    </location>
</feature>
<reference evidence="8 9" key="1">
    <citation type="submission" date="2022-03" db="EMBL/GenBank/DDBJ databases">
        <title>Pseudonocardia alaer sp. nov., a novel actinomycete isolated from reed forest soil.</title>
        <authorList>
            <person name="Wang L."/>
        </authorList>
    </citation>
    <scope>NUCLEOTIDE SEQUENCE [LARGE SCALE GENOMIC DNA]</scope>
    <source>
        <strain evidence="8 9">Y-16303</strain>
    </source>
</reference>
<feature type="transmembrane region" description="Helical" evidence="6">
    <location>
        <begin position="171"/>
        <end position="193"/>
    </location>
</feature>
<feature type="transmembrane region" description="Helical" evidence="6">
    <location>
        <begin position="229"/>
        <end position="249"/>
    </location>
</feature>
<evidence type="ECO:0000256" key="1">
    <source>
        <dbReference type="ARBA" id="ARBA00004651"/>
    </source>
</evidence>
<feature type="transmembrane region" description="Helical" evidence="6">
    <location>
        <begin position="205"/>
        <end position="223"/>
    </location>
</feature>
<evidence type="ECO:0000256" key="4">
    <source>
        <dbReference type="ARBA" id="ARBA00022989"/>
    </source>
</evidence>
<keyword evidence="9" id="KW-1185">Reference proteome</keyword>
<proteinExistence type="predicted"/>
<evidence type="ECO:0000256" key="6">
    <source>
        <dbReference type="SAM" id="Phobius"/>
    </source>
</evidence>
<feature type="transmembrane region" description="Helical" evidence="6">
    <location>
        <begin position="470"/>
        <end position="488"/>
    </location>
</feature>
<evidence type="ECO:0000259" key="7">
    <source>
        <dbReference type="PROSITE" id="PS50850"/>
    </source>
</evidence>